<dbReference type="InterPro" id="IPR029044">
    <property type="entry name" value="Nucleotide-diphossugar_trans"/>
</dbReference>
<dbReference type="Proteomes" id="UP000193642">
    <property type="component" value="Unassembled WGS sequence"/>
</dbReference>
<comment type="caution">
    <text evidence="1">The sequence shown here is derived from an EMBL/GenBank/DDBJ whole genome shotgun (WGS) entry which is preliminary data.</text>
</comment>
<name>A0A1Y2BN32_9FUNG</name>
<dbReference type="Gene3D" id="3.90.550.10">
    <property type="entry name" value="Spore Coat Polysaccharide Biosynthesis Protein SpsA, Chain A"/>
    <property type="match status" value="1"/>
</dbReference>
<dbReference type="OrthoDB" id="2020070at2759"/>
<evidence type="ECO:0000313" key="1">
    <source>
        <dbReference type="EMBL" id="ORY36159.1"/>
    </source>
</evidence>
<sequence length="472" mass="54222">MKILNALGLASALILLLLLRYLLLSLSFHPEKHSLIKTVLQRNAVYPGFWNTSYSYSDKHLAPTLVTHSQVRNLLLNSFSRNVFAASDADLEFRESPKASHFDMSNEAAKSPERFLRKSASYRSVITSNNLNIDIEIHVFAWRRAKSLNRLLTSVRDADYGHRRDIPLIIHLDANYSKEVESIVESFIWRFGEKSVQRNSAPLGLSNMMTTAWSTPSPSSFAIFLEDDISLSPLYFTFAEWCASSLLLHENNPSKSIIGCSLYTPRLNEISPTHDPQHPPSWSPSTLNITTPLFHFQLPCSWGAVYTGKHWTEFTEYIQWRRTQPSFPAVPESRSNTWNNSWKRYLIEFMYLKNVVLVYPNFPNQTSFSTNHYEEGVHSVKDGDVVRVPDFLREDVDERFTVPLLERTDASRIWESLRKVGLNDILRSLPIVDLQHRLVQGENDGNGLDKLAKNSESFRNNVLQRHLPINQL</sequence>
<dbReference type="STRING" id="329046.A0A1Y2BN32"/>
<accession>A0A1Y2BN32</accession>
<reference evidence="1 2" key="1">
    <citation type="submission" date="2016-07" db="EMBL/GenBank/DDBJ databases">
        <title>Pervasive Adenine N6-methylation of Active Genes in Fungi.</title>
        <authorList>
            <consortium name="DOE Joint Genome Institute"/>
            <person name="Mondo S.J."/>
            <person name="Dannebaum R.O."/>
            <person name="Kuo R.C."/>
            <person name="Labutti K."/>
            <person name="Haridas S."/>
            <person name="Kuo A."/>
            <person name="Salamov A."/>
            <person name="Ahrendt S.R."/>
            <person name="Lipzen A."/>
            <person name="Sullivan W."/>
            <person name="Andreopoulos W.B."/>
            <person name="Clum A."/>
            <person name="Lindquist E."/>
            <person name="Daum C."/>
            <person name="Ramamoorthy G.K."/>
            <person name="Gryganskyi A."/>
            <person name="Culley D."/>
            <person name="Magnuson J.K."/>
            <person name="James T.Y."/>
            <person name="O'Malley M.A."/>
            <person name="Stajich J.E."/>
            <person name="Spatafora J.W."/>
            <person name="Visel A."/>
            <person name="Grigoriev I.V."/>
        </authorList>
    </citation>
    <scope>NUCLEOTIDE SEQUENCE [LARGE SCALE GENOMIC DNA]</scope>
    <source>
        <strain evidence="1 2">JEL800</strain>
    </source>
</reference>
<dbReference type="AlphaFoldDB" id="A0A1Y2BN32"/>
<organism evidence="1 2">
    <name type="scientific">Rhizoclosmatium globosum</name>
    <dbReference type="NCBI Taxonomy" id="329046"/>
    <lineage>
        <taxon>Eukaryota</taxon>
        <taxon>Fungi</taxon>
        <taxon>Fungi incertae sedis</taxon>
        <taxon>Chytridiomycota</taxon>
        <taxon>Chytridiomycota incertae sedis</taxon>
        <taxon>Chytridiomycetes</taxon>
        <taxon>Chytridiales</taxon>
        <taxon>Chytriomycetaceae</taxon>
        <taxon>Rhizoclosmatium</taxon>
    </lineage>
</organism>
<evidence type="ECO:0000313" key="2">
    <source>
        <dbReference type="Proteomes" id="UP000193642"/>
    </source>
</evidence>
<dbReference type="PANTHER" id="PTHR33604:SF3">
    <property type="entry name" value="OSJNBA0004B13.7 PROTEIN"/>
    <property type="match status" value="1"/>
</dbReference>
<keyword evidence="2" id="KW-1185">Reference proteome</keyword>
<dbReference type="EMBL" id="MCGO01000057">
    <property type="protein sequence ID" value="ORY36159.1"/>
    <property type="molecule type" value="Genomic_DNA"/>
</dbReference>
<proteinExistence type="predicted"/>
<gene>
    <name evidence="1" type="ORF">BCR33DRAFT_722257</name>
</gene>
<dbReference type="SUPFAM" id="SSF53448">
    <property type="entry name" value="Nucleotide-diphospho-sugar transferases"/>
    <property type="match status" value="1"/>
</dbReference>
<dbReference type="PANTHER" id="PTHR33604">
    <property type="entry name" value="OSJNBA0004B13.7 PROTEIN"/>
    <property type="match status" value="1"/>
</dbReference>
<protein>
    <submittedName>
        <fullName evidence="1">Uncharacterized protein</fullName>
    </submittedName>
</protein>